<evidence type="ECO:0000256" key="6">
    <source>
        <dbReference type="ARBA" id="ARBA00022776"/>
    </source>
</evidence>
<organism evidence="12 13">
    <name type="scientific">Penicillium expansum</name>
    <name type="common">Blue mold rot fungus</name>
    <dbReference type="NCBI Taxonomy" id="27334"/>
    <lineage>
        <taxon>Eukaryota</taxon>
        <taxon>Fungi</taxon>
        <taxon>Dikarya</taxon>
        <taxon>Ascomycota</taxon>
        <taxon>Pezizomycotina</taxon>
        <taxon>Eurotiomycetes</taxon>
        <taxon>Eurotiomycetidae</taxon>
        <taxon>Eurotiales</taxon>
        <taxon>Aspergillaceae</taxon>
        <taxon>Penicillium</taxon>
    </lineage>
</organism>
<dbReference type="InterPro" id="IPR018851">
    <property type="entry name" value="Borealin_N"/>
</dbReference>
<gene>
    <name evidence="12" type="ORF">PEX2_068630</name>
</gene>
<reference evidence="12 13" key="1">
    <citation type="journal article" date="2015" name="Mol. Plant Microbe Interact.">
        <title>Genome, transcriptome, and functional analyses of Penicillium expansum provide new insights into secondary metabolism and pathogenicity.</title>
        <authorList>
            <person name="Ballester A.R."/>
            <person name="Marcet-Houben M."/>
            <person name="Levin E."/>
            <person name="Sela N."/>
            <person name="Selma-Lazaro C."/>
            <person name="Carmona L."/>
            <person name="Wisniewski M."/>
            <person name="Droby S."/>
            <person name="Gonzalez-Candelas L."/>
            <person name="Gabaldon T."/>
        </authorList>
    </citation>
    <scope>NUCLEOTIDE SEQUENCE [LARGE SCALE GENOMIC DNA]</scope>
    <source>
        <strain evidence="12 13">MD-8</strain>
    </source>
</reference>
<dbReference type="Pfam" id="PF10444">
    <property type="entry name" value="Nbl1_Borealin_N"/>
    <property type="match status" value="1"/>
</dbReference>
<dbReference type="EMBL" id="JQFZ01000121">
    <property type="protein sequence ID" value="KGO58353.1"/>
    <property type="molecule type" value="Genomic_DNA"/>
</dbReference>
<evidence type="ECO:0000259" key="11">
    <source>
        <dbReference type="Pfam" id="PF10444"/>
    </source>
</evidence>
<dbReference type="GO" id="GO:0000070">
    <property type="term" value="P:mitotic sister chromatid segregation"/>
    <property type="evidence" value="ECO:0007669"/>
    <property type="project" value="TreeGrafter"/>
</dbReference>
<evidence type="ECO:0000256" key="7">
    <source>
        <dbReference type="ARBA" id="ARBA00023242"/>
    </source>
</evidence>
<feature type="domain" description="Borealin N-terminal" evidence="11">
    <location>
        <begin position="81"/>
        <end position="137"/>
    </location>
</feature>
<comment type="subcellular location">
    <subcellularLocation>
        <location evidence="2">Chromosome</location>
        <location evidence="2">Centromere</location>
    </subcellularLocation>
    <subcellularLocation>
        <location evidence="1">Nucleus</location>
    </subcellularLocation>
</comment>
<sequence length="401" mass="43682">MKTDDEGEVEALYSATTPRPVTLFVVVLLAPHLNFSPCTSTHPKSISLELFTMPATKRKSDAMDVTPTGSPTKKMRLTQHQKQALMDNLQLEITERARKLRAQYALQANDLRARIERRVNRIPVSLRKANIGELLEKHNAAINKQQVASPSRKYSPMKVSRNIASISVDPETSTTRDGRGRRGSHDGHFSDKENALAGREPELKNPKRRVKPAGPGGASRVASQEVRGNENRILSPKSNNSRTYPHSPFRASPEKGQPSYLARPTSPLKPSSPLRSRGHTVSTVKDQRPPSQAQRTATRAATGPKTIRSPLSRPATRQGERKNSTGSTASSGTTVTKSTRTGTGARKATTASTAAVKRPTSRMQTASMAVKNTPTTAAMRKTTAPAAAEPATRTRALRKRI</sequence>
<keyword evidence="9" id="KW-0137">Centromere</keyword>
<evidence type="ECO:0000256" key="5">
    <source>
        <dbReference type="ARBA" id="ARBA00022618"/>
    </source>
</evidence>
<dbReference type="GeneID" id="27679554"/>
<keyword evidence="7" id="KW-0539">Nucleus</keyword>
<dbReference type="GO" id="GO:0000775">
    <property type="term" value="C:chromosome, centromeric region"/>
    <property type="evidence" value="ECO:0007669"/>
    <property type="project" value="UniProtKB-SubCell"/>
</dbReference>
<keyword evidence="5" id="KW-0132">Cell division</keyword>
<evidence type="ECO:0000256" key="2">
    <source>
        <dbReference type="ARBA" id="ARBA00004584"/>
    </source>
</evidence>
<feature type="region of interest" description="Disordered" evidence="10">
    <location>
        <begin position="146"/>
        <end position="401"/>
    </location>
</feature>
<evidence type="ECO:0000256" key="3">
    <source>
        <dbReference type="ARBA" id="ARBA00009914"/>
    </source>
</evidence>
<feature type="compositionally biased region" description="Low complexity" evidence="10">
    <location>
        <begin position="324"/>
        <end position="355"/>
    </location>
</feature>
<evidence type="ECO:0000256" key="9">
    <source>
        <dbReference type="ARBA" id="ARBA00023328"/>
    </source>
</evidence>
<dbReference type="InterPro" id="IPR018867">
    <property type="entry name" value="Cell_div_borealin"/>
</dbReference>
<keyword evidence="13" id="KW-1185">Reference proteome</keyword>
<dbReference type="PANTHER" id="PTHR16040">
    <property type="entry name" value="AUSTRALIN, ISOFORM A-RELATED"/>
    <property type="match status" value="1"/>
</dbReference>
<feature type="compositionally biased region" description="Basic and acidic residues" evidence="10">
    <location>
        <begin position="174"/>
        <end position="205"/>
    </location>
</feature>
<keyword evidence="6" id="KW-0498">Mitosis</keyword>
<name>A0A0A2IK04_PENEN</name>
<dbReference type="GO" id="GO:0051233">
    <property type="term" value="C:spindle midzone"/>
    <property type="evidence" value="ECO:0007669"/>
    <property type="project" value="TreeGrafter"/>
</dbReference>
<feature type="compositionally biased region" description="Low complexity" evidence="10">
    <location>
        <begin position="263"/>
        <end position="275"/>
    </location>
</feature>
<keyword evidence="4" id="KW-0158">Chromosome</keyword>
<dbReference type="GO" id="GO:0005634">
    <property type="term" value="C:nucleus"/>
    <property type="evidence" value="ECO:0007669"/>
    <property type="project" value="UniProtKB-SubCell"/>
</dbReference>
<comment type="caution">
    <text evidence="12">The sequence shown here is derived from an EMBL/GenBank/DDBJ whole genome shotgun (WGS) entry which is preliminary data.</text>
</comment>
<dbReference type="OrthoDB" id="2392550at2759"/>
<dbReference type="RefSeq" id="XP_016599847.1">
    <property type="nucleotide sequence ID" value="XM_016744134.1"/>
</dbReference>
<evidence type="ECO:0000313" key="13">
    <source>
        <dbReference type="Proteomes" id="UP000030143"/>
    </source>
</evidence>
<dbReference type="GO" id="GO:0051301">
    <property type="term" value="P:cell division"/>
    <property type="evidence" value="ECO:0007669"/>
    <property type="project" value="UniProtKB-KW"/>
</dbReference>
<dbReference type="Proteomes" id="UP000030143">
    <property type="component" value="Unassembled WGS sequence"/>
</dbReference>
<accession>A0A0A2IK04</accession>
<protein>
    <submittedName>
        <fullName evidence="12">Borealin-like, N-terminal</fullName>
    </submittedName>
</protein>
<dbReference type="VEuPathDB" id="FungiDB:PEXP_023100"/>
<dbReference type="HOGENOM" id="CLU_038589_0_0_1"/>
<dbReference type="GO" id="GO:0032133">
    <property type="term" value="C:chromosome passenger complex"/>
    <property type="evidence" value="ECO:0007669"/>
    <property type="project" value="TreeGrafter"/>
</dbReference>
<feature type="compositionally biased region" description="Low complexity" evidence="10">
    <location>
        <begin position="292"/>
        <end position="302"/>
    </location>
</feature>
<dbReference type="AlphaFoldDB" id="A0A0A2IK04"/>
<evidence type="ECO:0000256" key="10">
    <source>
        <dbReference type="SAM" id="MobiDB-lite"/>
    </source>
</evidence>
<feature type="compositionally biased region" description="Low complexity" evidence="10">
    <location>
        <begin position="373"/>
        <end position="394"/>
    </location>
</feature>
<evidence type="ECO:0000313" key="12">
    <source>
        <dbReference type="EMBL" id="KGO58353.1"/>
    </source>
</evidence>
<keyword evidence="8" id="KW-0131">Cell cycle</keyword>
<dbReference type="PhylomeDB" id="A0A0A2IK04"/>
<evidence type="ECO:0000256" key="8">
    <source>
        <dbReference type="ARBA" id="ARBA00023306"/>
    </source>
</evidence>
<dbReference type="PANTHER" id="PTHR16040:SF7">
    <property type="entry name" value="AUSTRALIN, ISOFORM A-RELATED"/>
    <property type="match status" value="1"/>
</dbReference>
<feature type="compositionally biased region" description="Polar residues" evidence="10">
    <location>
        <begin position="361"/>
        <end position="372"/>
    </location>
</feature>
<evidence type="ECO:0000256" key="4">
    <source>
        <dbReference type="ARBA" id="ARBA00022454"/>
    </source>
</evidence>
<comment type="similarity">
    <text evidence="3">Belongs to the borealin family.</text>
</comment>
<proteinExistence type="inferred from homology"/>
<evidence type="ECO:0000256" key="1">
    <source>
        <dbReference type="ARBA" id="ARBA00004123"/>
    </source>
</evidence>